<comment type="similarity">
    <text evidence="6">Belongs to the Vsr family.</text>
</comment>
<dbReference type="Proteomes" id="UP001367030">
    <property type="component" value="Unassembled WGS sequence"/>
</dbReference>
<keyword evidence="1" id="KW-0540">Nuclease</keyword>
<gene>
    <name evidence="7" type="ORF">WKW79_29005</name>
</gene>
<dbReference type="InterPro" id="IPR004603">
    <property type="entry name" value="DNA_mismatch_endonuc_vsr"/>
</dbReference>
<dbReference type="SUPFAM" id="SSF52980">
    <property type="entry name" value="Restriction endonuclease-like"/>
    <property type="match status" value="1"/>
</dbReference>
<evidence type="ECO:0000256" key="3">
    <source>
        <dbReference type="ARBA" id="ARBA00022763"/>
    </source>
</evidence>
<dbReference type="Pfam" id="PF03852">
    <property type="entry name" value="Vsr"/>
    <property type="match status" value="1"/>
</dbReference>
<dbReference type="NCBIfam" id="TIGR00632">
    <property type="entry name" value="vsr"/>
    <property type="match status" value="1"/>
</dbReference>
<keyword evidence="5" id="KW-0234">DNA repair</keyword>
<evidence type="ECO:0000313" key="8">
    <source>
        <dbReference type="Proteomes" id="UP001367030"/>
    </source>
</evidence>
<evidence type="ECO:0000313" key="7">
    <source>
        <dbReference type="EMBL" id="MEJ8858644.1"/>
    </source>
</evidence>
<evidence type="ECO:0000256" key="4">
    <source>
        <dbReference type="ARBA" id="ARBA00022801"/>
    </source>
</evidence>
<evidence type="ECO:0000256" key="6">
    <source>
        <dbReference type="ARBA" id="ARBA00029466"/>
    </source>
</evidence>
<protein>
    <submittedName>
        <fullName evidence="7">Very short patch repair endonuclease</fullName>
    </submittedName>
</protein>
<dbReference type="GO" id="GO:0004519">
    <property type="term" value="F:endonuclease activity"/>
    <property type="evidence" value="ECO:0007669"/>
    <property type="project" value="UniProtKB-KW"/>
</dbReference>
<dbReference type="Gene3D" id="3.40.960.10">
    <property type="entry name" value="VSR Endonuclease"/>
    <property type="match status" value="1"/>
</dbReference>
<name>A0ABU8XG05_9BURK</name>
<dbReference type="EMBL" id="JBBKZS010000018">
    <property type="protein sequence ID" value="MEJ8858644.1"/>
    <property type="molecule type" value="Genomic_DNA"/>
</dbReference>
<dbReference type="InterPro" id="IPR011335">
    <property type="entry name" value="Restrct_endonuc-II-like"/>
</dbReference>
<evidence type="ECO:0000256" key="5">
    <source>
        <dbReference type="ARBA" id="ARBA00023204"/>
    </source>
</evidence>
<evidence type="ECO:0000256" key="1">
    <source>
        <dbReference type="ARBA" id="ARBA00022722"/>
    </source>
</evidence>
<reference evidence="7 8" key="1">
    <citation type="submission" date="2024-03" db="EMBL/GenBank/DDBJ databases">
        <title>Novel species of the genus Variovorax.</title>
        <authorList>
            <person name="Liu Q."/>
            <person name="Xin Y.-H."/>
        </authorList>
    </citation>
    <scope>NUCLEOTIDE SEQUENCE [LARGE SCALE GENOMIC DNA]</scope>
    <source>
        <strain evidence="7 8">KACC 18901</strain>
    </source>
</reference>
<organism evidence="7 8">
    <name type="scientific">Variovorax robiniae</name>
    <dbReference type="NCBI Taxonomy" id="1836199"/>
    <lineage>
        <taxon>Bacteria</taxon>
        <taxon>Pseudomonadati</taxon>
        <taxon>Pseudomonadota</taxon>
        <taxon>Betaproteobacteria</taxon>
        <taxon>Burkholderiales</taxon>
        <taxon>Comamonadaceae</taxon>
        <taxon>Variovorax</taxon>
    </lineage>
</organism>
<sequence>MCADIVTPEQRSAMMSRIRGKNTRPELALRRQLFAAGYRFRLHRRDLPGTPDVVLPRYQVALFMHGCFWHRHTGCPMTTVPSTNAAFWEAKFSANVERDAAAVRRLQELGWRVAVVWECVIGPDGLTALQFDRLVAWISQATGASAGTRRRDLLELP</sequence>
<proteinExistence type="inferred from homology"/>
<keyword evidence="4" id="KW-0378">Hydrolase</keyword>
<dbReference type="CDD" id="cd00221">
    <property type="entry name" value="Vsr"/>
    <property type="match status" value="1"/>
</dbReference>
<evidence type="ECO:0000256" key="2">
    <source>
        <dbReference type="ARBA" id="ARBA00022759"/>
    </source>
</evidence>
<comment type="caution">
    <text evidence="7">The sequence shown here is derived from an EMBL/GenBank/DDBJ whole genome shotgun (WGS) entry which is preliminary data.</text>
</comment>
<dbReference type="RefSeq" id="WP_340338704.1">
    <property type="nucleotide sequence ID" value="NZ_JBBKZS010000018.1"/>
</dbReference>
<keyword evidence="2 7" id="KW-0255">Endonuclease</keyword>
<keyword evidence="3" id="KW-0227">DNA damage</keyword>
<accession>A0ABU8XG05</accession>
<keyword evidence="8" id="KW-1185">Reference proteome</keyword>